<keyword evidence="3 4" id="KW-0949">S-adenosyl-L-methionine</keyword>
<comment type="similarity">
    <text evidence="4">Belongs to the class I-like SAM-binding methyltransferase superfamily. RNA M5U methyltransferase family.</text>
</comment>
<dbReference type="EMBL" id="JAPFFF010000027">
    <property type="protein sequence ID" value="KAK8848177.1"/>
    <property type="molecule type" value="Genomic_DNA"/>
</dbReference>
<dbReference type="PANTHER" id="PTHR45904:SF2">
    <property type="entry name" value="TRNA (URACIL-5-)-METHYLTRANSFERASE HOMOLOG A"/>
    <property type="match status" value="1"/>
</dbReference>
<organism evidence="5 6">
    <name type="scientific">Tritrichomonas musculus</name>
    <dbReference type="NCBI Taxonomy" id="1915356"/>
    <lineage>
        <taxon>Eukaryota</taxon>
        <taxon>Metamonada</taxon>
        <taxon>Parabasalia</taxon>
        <taxon>Tritrichomonadida</taxon>
        <taxon>Tritrichomonadidae</taxon>
        <taxon>Tritrichomonas</taxon>
    </lineage>
</organism>
<dbReference type="PROSITE" id="PS51687">
    <property type="entry name" value="SAM_MT_RNA_M5U"/>
    <property type="match status" value="1"/>
</dbReference>
<evidence type="ECO:0000256" key="1">
    <source>
        <dbReference type="ARBA" id="ARBA00022603"/>
    </source>
</evidence>
<evidence type="ECO:0000313" key="6">
    <source>
        <dbReference type="Proteomes" id="UP001470230"/>
    </source>
</evidence>
<keyword evidence="1 4" id="KW-0489">Methyltransferase</keyword>
<dbReference type="InterPro" id="IPR029063">
    <property type="entry name" value="SAM-dependent_MTases_sf"/>
</dbReference>
<dbReference type="Proteomes" id="UP001470230">
    <property type="component" value="Unassembled WGS sequence"/>
</dbReference>
<keyword evidence="6" id="KW-1185">Reference proteome</keyword>
<feature type="binding site" evidence="4">
    <location>
        <position position="410"/>
    </location>
    <ligand>
        <name>S-adenosyl-L-methionine</name>
        <dbReference type="ChEBI" id="CHEBI:59789"/>
    </ligand>
</feature>
<dbReference type="InterPro" id="IPR035979">
    <property type="entry name" value="RBD_domain_sf"/>
</dbReference>
<proteinExistence type="inferred from homology"/>
<dbReference type="GO" id="GO:0008168">
    <property type="term" value="F:methyltransferase activity"/>
    <property type="evidence" value="ECO:0007669"/>
    <property type="project" value="UniProtKB-KW"/>
</dbReference>
<dbReference type="InterPro" id="IPR045850">
    <property type="entry name" value="TRM2_met"/>
</dbReference>
<evidence type="ECO:0000313" key="5">
    <source>
        <dbReference type="EMBL" id="KAK8848177.1"/>
    </source>
</evidence>
<dbReference type="GO" id="GO:0032259">
    <property type="term" value="P:methylation"/>
    <property type="evidence" value="ECO:0007669"/>
    <property type="project" value="UniProtKB-KW"/>
</dbReference>
<gene>
    <name evidence="5" type="ORF">M9Y10_019233</name>
</gene>
<sequence>MGNLFSSFTGNDEIIETVESDDEKIDQKQVNQIVSSINFYDSDSENYINEPKNGDPCALYVDGLSTRWSKKDFKSFLKKNKINYSKANKDEENHYGTIYFESNQDRSDAYHTLTTVRFKNMILYVVPLLNNFKKTQEKCKILKNGNKIKKDIVDITTPWHSIEYTEQVRQKVLKYSKIIRNLSNFRSSGLIDVVECDSIKYYVNDVELAIGWNSNRKIAVGFNIGSNKEDDIAEIYNCLNIPECAITLSKRIRKFILKSGYSPFNRLKKVGLWKFVRIRQSSIDDKIMLVIGIYGEMPSEELTSKIIREFNDIGSLYYVETAENESFDPKYELHHLNGSEYLTDQINDCLFPIYPTTIFPTSTSMFAKIIRQISLLGSLDKQTLVIDNDAGYGLYTFPISRIASKVIAFEKNENLFESLQSNLKLNQIRNVQLRNGHVEDLISTIKPQRNQKVVVLIHSPHCGIRKKALYAIQKIPRLTKIVFISTNAEKIVQDCNDIFFNQDSTSSSNFYLDSYLAIDTAPHTDRATVILSISR</sequence>
<name>A0ABR2HKM4_9EUKA</name>
<dbReference type="InterPro" id="IPR010280">
    <property type="entry name" value="U5_MeTrfase_fam"/>
</dbReference>
<evidence type="ECO:0000256" key="4">
    <source>
        <dbReference type="PROSITE-ProRule" id="PRU01024"/>
    </source>
</evidence>
<keyword evidence="2 4" id="KW-0808">Transferase</keyword>
<reference evidence="5 6" key="1">
    <citation type="submission" date="2024-04" db="EMBL/GenBank/DDBJ databases">
        <title>Tritrichomonas musculus Genome.</title>
        <authorList>
            <person name="Alves-Ferreira E."/>
            <person name="Grigg M."/>
            <person name="Lorenzi H."/>
            <person name="Galac M."/>
        </authorList>
    </citation>
    <scope>NUCLEOTIDE SEQUENCE [LARGE SCALE GENOMIC DNA]</scope>
    <source>
        <strain evidence="5 6">EAF2021</strain>
    </source>
</reference>
<accession>A0ABR2HKM4</accession>
<dbReference type="SUPFAM" id="SSF53335">
    <property type="entry name" value="S-adenosyl-L-methionine-dependent methyltransferases"/>
    <property type="match status" value="1"/>
</dbReference>
<dbReference type="SUPFAM" id="SSF54928">
    <property type="entry name" value="RNA-binding domain, RBD"/>
    <property type="match status" value="1"/>
</dbReference>
<protein>
    <submittedName>
        <fullName evidence="5">tRNA methyltransferase 2</fullName>
    </submittedName>
</protein>
<comment type="caution">
    <text evidence="5">The sequence shown here is derived from an EMBL/GenBank/DDBJ whole genome shotgun (WGS) entry which is preliminary data.</text>
</comment>
<dbReference type="Gene3D" id="3.40.50.150">
    <property type="entry name" value="Vaccinia Virus protein VP39"/>
    <property type="match status" value="1"/>
</dbReference>
<evidence type="ECO:0000256" key="3">
    <source>
        <dbReference type="ARBA" id="ARBA00022691"/>
    </source>
</evidence>
<dbReference type="Gene3D" id="2.40.50.1070">
    <property type="match status" value="1"/>
</dbReference>
<evidence type="ECO:0000256" key="2">
    <source>
        <dbReference type="ARBA" id="ARBA00022679"/>
    </source>
</evidence>
<dbReference type="PANTHER" id="PTHR45904">
    <property type="entry name" value="TRNA (URACIL-5-)-METHYLTRANSFERASE"/>
    <property type="match status" value="1"/>
</dbReference>
<comment type="caution">
    <text evidence="4">Lacks conserved residue(s) required for the propagation of feature annotation.</text>
</comment>